<dbReference type="EMBL" id="CAJNJA010008737">
    <property type="protein sequence ID" value="CAE7239836.1"/>
    <property type="molecule type" value="Genomic_DNA"/>
</dbReference>
<feature type="non-terminal residue" evidence="2">
    <location>
        <position position="323"/>
    </location>
</feature>
<name>A0A812L1E2_9DINO</name>
<evidence type="ECO:0000313" key="3">
    <source>
        <dbReference type="Proteomes" id="UP000601435"/>
    </source>
</evidence>
<keyword evidence="1" id="KW-0175">Coiled coil</keyword>
<keyword evidence="3" id="KW-1185">Reference proteome</keyword>
<reference evidence="2" key="1">
    <citation type="submission" date="2021-02" db="EMBL/GenBank/DDBJ databases">
        <authorList>
            <person name="Dougan E. K."/>
            <person name="Rhodes N."/>
            <person name="Thang M."/>
            <person name="Chan C."/>
        </authorList>
    </citation>
    <scope>NUCLEOTIDE SEQUENCE</scope>
</reference>
<feature type="coiled-coil region" evidence="1">
    <location>
        <begin position="142"/>
        <end position="247"/>
    </location>
</feature>
<dbReference type="AlphaFoldDB" id="A0A812L1E2"/>
<organism evidence="2 3">
    <name type="scientific">Symbiodinium necroappetens</name>
    <dbReference type="NCBI Taxonomy" id="1628268"/>
    <lineage>
        <taxon>Eukaryota</taxon>
        <taxon>Sar</taxon>
        <taxon>Alveolata</taxon>
        <taxon>Dinophyceae</taxon>
        <taxon>Suessiales</taxon>
        <taxon>Symbiodiniaceae</taxon>
        <taxon>Symbiodinium</taxon>
    </lineage>
</organism>
<evidence type="ECO:0000313" key="2">
    <source>
        <dbReference type="EMBL" id="CAE7239836.1"/>
    </source>
</evidence>
<evidence type="ECO:0000256" key="1">
    <source>
        <dbReference type="SAM" id="Coils"/>
    </source>
</evidence>
<dbReference type="OrthoDB" id="442520at2759"/>
<protein>
    <submittedName>
        <fullName evidence="2">Uncharacterized protein</fullName>
    </submittedName>
</protein>
<gene>
    <name evidence="2" type="ORF">SNEC2469_LOCUS4248</name>
</gene>
<accession>A0A812L1E2</accession>
<sequence length="323" mass="35561">VDPQVTSYHNIRAAPSIFSPIVGTLEAYDVIEVAQTIQLCASDSSLEFWAQILRRTAGPAPWILISDSDSEYMVKLLRRGDALQKPEEWVPPLPDEAPYGEAAQSVNFYLAAALGDEASDLPEMIAALADHEFRLGREAAAVAVLEEEANSIREEARAYERELERRRGDRAATQRRYQRLKQREAWNVANAQIELQLAQVEDMLDDATDNAEAICASQLALQRAREREESERETEAQRRRRKKAISRLGAQLAASIGAEAEAKPEESSVANDSKLVEAMAGLENLVGRRYLQGGAALASLEDLGFGSSWGNAEPEAELPASAR</sequence>
<comment type="caution">
    <text evidence="2">The sequence shown here is derived from an EMBL/GenBank/DDBJ whole genome shotgun (WGS) entry which is preliminary data.</text>
</comment>
<proteinExistence type="predicted"/>
<dbReference type="Proteomes" id="UP000601435">
    <property type="component" value="Unassembled WGS sequence"/>
</dbReference>